<organism evidence="3 4">
    <name type="scientific">Streptacidiphilus jiangxiensis</name>
    <dbReference type="NCBI Taxonomy" id="235985"/>
    <lineage>
        <taxon>Bacteria</taxon>
        <taxon>Bacillati</taxon>
        <taxon>Actinomycetota</taxon>
        <taxon>Actinomycetes</taxon>
        <taxon>Kitasatosporales</taxon>
        <taxon>Streptomycetaceae</taxon>
        <taxon>Streptacidiphilus</taxon>
    </lineage>
</organism>
<protein>
    <recommendedName>
        <fullName evidence="2">Luciferase domain-containing protein</fullName>
    </recommendedName>
</protein>
<dbReference type="OrthoDB" id="822427at2"/>
<dbReference type="Pfam" id="PF17648">
    <property type="entry name" value="Luciferase"/>
    <property type="match status" value="1"/>
</dbReference>
<proteinExistence type="predicted"/>
<dbReference type="AlphaFoldDB" id="A0A1H7ICP3"/>
<feature type="region of interest" description="Disordered" evidence="1">
    <location>
        <begin position="159"/>
        <end position="182"/>
    </location>
</feature>
<feature type="region of interest" description="Disordered" evidence="1">
    <location>
        <begin position="1"/>
        <end position="25"/>
    </location>
</feature>
<dbReference type="InterPro" id="IPR040841">
    <property type="entry name" value="Luciferase_dom"/>
</dbReference>
<feature type="compositionally biased region" description="Basic and acidic residues" evidence="1">
    <location>
        <begin position="169"/>
        <end position="182"/>
    </location>
</feature>
<keyword evidence="4" id="KW-1185">Reference proteome</keyword>
<feature type="domain" description="Luciferase" evidence="2">
    <location>
        <begin position="89"/>
        <end position="150"/>
    </location>
</feature>
<dbReference type="Proteomes" id="UP000183015">
    <property type="component" value="Unassembled WGS sequence"/>
</dbReference>
<dbReference type="STRING" id="235985.SAMN05414137_102574"/>
<name>A0A1H7ICP3_STRJI</name>
<dbReference type="eggNOG" id="COG0400">
    <property type="taxonomic scope" value="Bacteria"/>
</dbReference>
<sequence length="182" mass="18969">MGDDTDDRGGGAPQLPPRSGRPPLVSVTGRVEQVTQPAPAALQQVLLEMAAALPGVRIGPSLVCVEGTRAFHVPAGTQLAKRQLLLADGEFGHLHPVYDGSLHLRLPDPVTARAVAAGWALAAEPEGSVLVFAPRDPEELETIWQLVLAAYRHAAPGGVAAQTTNDAQGDPHDADPDPAADR</sequence>
<dbReference type="EMBL" id="FOAZ01000002">
    <property type="protein sequence ID" value="SEK59507.1"/>
    <property type="molecule type" value="Genomic_DNA"/>
</dbReference>
<gene>
    <name evidence="3" type="ORF">SAMN05414137_102574</name>
</gene>
<evidence type="ECO:0000313" key="4">
    <source>
        <dbReference type="Proteomes" id="UP000183015"/>
    </source>
</evidence>
<reference evidence="4" key="1">
    <citation type="submission" date="2016-10" db="EMBL/GenBank/DDBJ databases">
        <authorList>
            <person name="Varghese N."/>
        </authorList>
    </citation>
    <scope>NUCLEOTIDE SEQUENCE [LARGE SCALE GENOMIC DNA]</scope>
    <source>
        <strain evidence="4">DSM 45096 / BCRC 16803 / CGMCC 4.1857 / CIP 109030 / JCM 12277 / KCTC 19219 / NBRC 100920 / 33214</strain>
    </source>
</reference>
<accession>A0A1H7ICP3</accession>
<evidence type="ECO:0000313" key="3">
    <source>
        <dbReference type="EMBL" id="SEK59507.1"/>
    </source>
</evidence>
<evidence type="ECO:0000259" key="2">
    <source>
        <dbReference type="Pfam" id="PF17648"/>
    </source>
</evidence>
<evidence type="ECO:0000256" key="1">
    <source>
        <dbReference type="SAM" id="MobiDB-lite"/>
    </source>
</evidence>
<dbReference type="RefSeq" id="WP_143094184.1">
    <property type="nucleotide sequence ID" value="NZ_BBPN01000005.1"/>
</dbReference>